<sequence length="72" mass="8244">MKVVPLEVFNHEPLDAEWIEIANGAHRIAFVTTPSRKQGMYVLDDDLTDFINGDEAVIKQESLDDIEWEEQA</sequence>
<protein>
    <submittedName>
        <fullName evidence="1">Uncharacterized protein</fullName>
    </submittedName>
</protein>
<dbReference type="Proteomes" id="UP000735205">
    <property type="component" value="Unassembled WGS sequence"/>
</dbReference>
<accession>A0ABS5QTB0</accession>
<dbReference type="RefSeq" id="WP_213792998.1">
    <property type="nucleotide sequence ID" value="NZ_JAAMFJ010000002.1"/>
</dbReference>
<dbReference type="EMBL" id="JAAMFJ010000002">
    <property type="protein sequence ID" value="MBS9336439.1"/>
    <property type="molecule type" value="Genomic_DNA"/>
</dbReference>
<evidence type="ECO:0000313" key="2">
    <source>
        <dbReference type="Proteomes" id="UP000735205"/>
    </source>
</evidence>
<reference evidence="1 2" key="1">
    <citation type="submission" date="2020-02" db="EMBL/GenBank/DDBJ databases">
        <title>Fructobacillus sp. isolated from paper mulberry of Taiwan.</title>
        <authorList>
            <person name="Lin S.-T."/>
        </authorList>
    </citation>
    <scope>NUCLEOTIDE SEQUENCE [LARGE SCALE GENOMIC DNA]</scope>
    <source>
        <strain evidence="1 2">M1-21</strain>
    </source>
</reference>
<organism evidence="1 2">
    <name type="scientific">Fructobacillus papyrifericola</name>
    <dbReference type="NCBI Taxonomy" id="2713172"/>
    <lineage>
        <taxon>Bacteria</taxon>
        <taxon>Bacillati</taxon>
        <taxon>Bacillota</taxon>
        <taxon>Bacilli</taxon>
        <taxon>Lactobacillales</taxon>
        <taxon>Lactobacillaceae</taxon>
        <taxon>Fructobacillus</taxon>
    </lineage>
</organism>
<evidence type="ECO:0000313" key="1">
    <source>
        <dbReference type="EMBL" id="MBS9336439.1"/>
    </source>
</evidence>
<keyword evidence="2" id="KW-1185">Reference proteome</keyword>
<proteinExistence type="predicted"/>
<comment type="caution">
    <text evidence="1">The sequence shown here is derived from an EMBL/GenBank/DDBJ whole genome shotgun (WGS) entry which is preliminary data.</text>
</comment>
<gene>
    <name evidence="1" type="ORF">G6R28_04225</name>
</gene>
<name>A0ABS5QTB0_9LACO</name>